<name>A0A7C2P3U1_UNCW3</name>
<protein>
    <submittedName>
        <fullName evidence="2">SDR family oxidoreductase</fullName>
    </submittedName>
</protein>
<dbReference type="PANTHER" id="PTHR42760:SF40">
    <property type="entry name" value="3-OXOACYL-[ACYL-CARRIER-PROTEIN] REDUCTASE, CHLOROPLASTIC"/>
    <property type="match status" value="1"/>
</dbReference>
<evidence type="ECO:0000313" key="2">
    <source>
        <dbReference type="EMBL" id="HEN27474.1"/>
    </source>
</evidence>
<accession>A0A7C2P3U1</accession>
<comment type="similarity">
    <text evidence="1">Belongs to the short-chain dehydrogenases/reductases (SDR) family.</text>
</comment>
<sequence length="96" mass="9900">MPSLSAYGAAKAGVVAFSQALAKEVAQFGVIVNVVAPGLAQTGLTRDAPSEFLEAYKKGSALRRLCTPEDIAPVVAFLASDICSYIVGQVVRISAS</sequence>
<dbReference type="InterPro" id="IPR002347">
    <property type="entry name" value="SDR_fam"/>
</dbReference>
<dbReference type="GO" id="GO:0016616">
    <property type="term" value="F:oxidoreductase activity, acting on the CH-OH group of donors, NAD or NADP as acceptor"/>
    <property type="evidence" value="ECO:0007669"/>
    <property type="project" value="TreeGrafter"/>
</dbReference>
<dbReference type="InterPro" id="IPR036291">
    <property type="entry name" value="NAD(P)-bd_dom_sf"/>
</dbReference>
<dbReference type="AlphaFoldDB" id="A0A7C2P3U1"/>
<proteinExistence type="inferred from homology"/>
<dbReference type="EMBL" id="DSOL01000060">
    <property type="protein sequence ID" value="HEN27474.1"/>
    <property type="molecule type" value="Genomic_DNA"/>
</dbReference>
<dbReference type="Gene3D" id="3.40.50.720">
    <property type="entry name" value="NAD(P)-binding Rossmann-like Domain"/>
    <property type="match status" value="1"/>
</dbReference>
<dbReference type="Pfam" id="PF13561">
    <property type="entry name" value="adh_short_C2"/>
    <property type="match status" value="1"/>
</dbReference>
<reference evidence="2" key="1">
    <citation type="journal article" date="2020" name="mSystems">
        <title>Genome- and Community-Level Interaction Insights into Carbon Utilization and Element Cycling Functions of Hydrothermarchaeota in Hydrothermal Sediment.</title>
        <authorList>
            <person name="Zhou Z."/>
            <person name="Liu Y."/>
            <person name="Xu W."/>
            <person name="Pan J."/>
            <person name="Luo Z.H."/>
            <person name="Li M."/>
        </authorList>
    </citation>
    <scope>NUCLEOTIDE SEQUENCE [LARGE SCALE GENOMIC DNA]</scope>
    <source>
        <strain evidence="2">SpSt-34</strain>
    </source>
</reference>
<dbReference type="SUPFAM" id="SSF51735">
    <property type="entry name" value="NAD(P)-binding Rossmann-fold domains"/>
    <property type="match status" value="1"/>
</dbReference>
<gene>
    <name evidence="2" type="ORF">ENQ77_02175</name>
</gene>
<evidence type="ECO:0000256" key="1">
    <source>
        <dbReference type="ARBA" id="ARBA00006484"/>
    </source>
</evidence>
<comment type="caution">
    <text evidence="2">The sequence shown here is derived from an EMBL/GenBank/DDBJ whole genome shotgun (WGS) entry which is preliminary data.</text>
</comment>
<dbReference type="PRINTS" id="PR00081">
    <property type="entry name" value="GDHRDH"/>
</dbReference>
<dbReference type="PANTHER" id="PTHR42760">
    <property type="entry name" value="SHORT-CHAIN DEHYDROGENASES/REDUCTASES FAMILY MEMBER"/>
    <property type="match status" value="1"/>
</dbReference>
<dbReference type="GO" id="GO:0030497">
    <property type="term" value="P:fatty acid elongation"/>
    <property type="evidence" value="ECO:0007669"/>
    <property type="project" value="TreeGrafter"/>
</dbReference>
<organism evidence="2">
    <name type="scientific">candidate division WOR-3 bacterium</name>
    <dbReference type="NCBI Taxonomy" id="2052148"/>
    <lineage>
        <taxon>Bacteria</taxon>
        <taxon>Bacteria division WOR-3</taxon>
    </lineage>
</organism>